<dbReference type="Proteomes" id="UP001159405">
    <property type="component" value="Unassembled WGS sequence"/>
</dbReference>
<organism evidence="1 2">
    <name type="scientific">Porites lobata</name>
    <dbReference type="NCBI Taxonomy" id="104759"/>
    <lineage>
        <taxon>Eukaryota</taxon>
        <taxon>Metazoa</taxon>
        <taxon>Cnidaria</taxon>
        <taxon>Anthozoa</taxon>
        <taxon>Hexacorallia</taxon>
        <taxon>Scleractinia</taxon>
        <taxon>Fungiina</taxon>
        <taxon>Poritidae</taxon>
        <taxon>Porites</taxon>
    </lineage>
</organism>
<proteinExistence type="predicted"/>
<keyword evidence="2" id="KW-1185">Reference proteome</keyword>
<sequence>EYLEEYVSEKVTNWINDIAKLAEFALSQPQACHAAYTFGLKHQWAREYASSVKVTKPLVEQIVSQSHQLPEDFLTKMGNFTLLVFGTNGGMGLDCQNFLRTLANKLSTKNNEPYASVISWLRIQLSFAILRTVHRCVRGSRYHFR</sequence>
<gene>
    <name evidence="1" type="ORF">PLOB_00004672</name>
</gene>
<protein>
    <recommendedName>
        <fullName evidence="3">Vitellogenin</fullName>
    </recommendedName>
</protein>
<comment type="caution">
    <text evidence="1">The sequence shown here is derived from an EMBL/GenBank/DDBJ whole genome shotgun (WGS) entry which is preliminary data.</text>
</comment>
<accession>A0ABN8N717</accession>
<dbReference type="EMBL" id="CALNXK010000012">
    <property type="protein sequence ID" value="CAH3044384.1"/>
    <property type="molecule type" value="Genomic_DNA"/>
</dbReference>
<feature type="non-terminal residue" evidence="1">
    <location>
        <position position="1"/>
    </location>
</feature>
<evidence type="ECO:0000313" key="1">
    <source>
        <dbReference type="EMBL" id="CAH3044384.1"/>
    </source>
</evidence>
<reference evidence="1 2" key="1">
    <citation type="submission" date="2022-05" db="EMBL/GenBank/DDBJ databases">
        <authorList>
            <consortium name="Genoscope - CEA"/>
            <person name="William W."/>
        </authorList>
    </citation>
    <scope>NUCLEOTIDE SEQUENCE [LARGE SCALE GENOMIC DNA]</scope>
</reference>
<feature type="non-terminal residue" evidence="1">
    <location>
        <position position="145"/>
    </location>
</feature>
<evidence type="ECO:0000313" key="2">
    <source>
        <dbReference type="Proteomes" id="UP001159405"/>
    </source>
</evidence>
<evidence type="ECO:0008006" key="3">
    <source>
        <dbReference type="Google" id="ProtNLM"/>
    </source>
</evidence>
<name>A0ABN8N717_9CNID</name>